<evidence type="ECO:0000313" key="3">
    <source>
        <dbReference type="Ensembl" id="ENSHHUP00000006651.1"/>
    </source>
</evidence>
<accession>A0A4W5K3S8</accession>
<dbReference type="SMART" id="SM00832">
    <property type="entry name" value="C8"/>
    <property type="match status" value="1"/>
</dbReference>
<reference evidence="3" key="3">
    <citation type="submission" date="2025-09" db="UniProtKB">
        <authorList>
            <consortium name="Ensembl"/>
        </authorList>
    </citation>
    <scope>IDENTIFICATION</scope>
</reference>
<dbReference type="InterPro" id="IPR014853">
    <property type="entry name" value="VWF/SSPO/ZAN-like_Cys-rich_dom"/>
</dbReference>
<reference evidence="3" key="2">
    <citation type="submission" date="2025-08" db="UniProtKB">
        <authorList>
            <consortium name="Ensembl"/>
        </authorList>
    </citation>
    <scope>IDENTIFICATION</scope>
</reference>
<dbReference type="PANTHER" id="PTHR11339">
    <property type="entry name" value="EXTRACELLULAR MATRIX GLYCOPROTEIN RELATED"/>
    <property type="match status" value="1"/>
</dbReference>
<dbReference type="Proteomes" id="UP000314982">
    <property type="component" value="Unassembled WGS sequence"/>
</dbReference>
<dbReference type="STRING" id="62062.ENSHHUP00000006651"/>
<evidence type="ECO:0000256" key="1">
    <source>
        <dbReference type="ARBA" id="ARBA00023157"/>
    </source>
</evidence>
<dbReference type="AlphaFoldDB" id="A0A4W5K3S8"/>
<organism evidence="3 4">
    <name type="scientific">Hucho hucho</name>
    <name type="common">huchen</name>
    <dbReference type="NCBI Taxonomy" id="62062"/>
    <lineage>
        <taxon>Eukaryota</taxon>
        <taxon>Metazoa</taxon>
        <taxon>Chordata</taxon>
        <taxon>Craniata</taxon>
        <taxon>Vertebrata</taxon>
        <taxon>Euteleostomi</taxon>
        <taxon>Actinopterygii</taxon>
        <taxon>Neopterygii</taxon>
        <taxon>Teleostei</taxon>
        <taxon>Protacanthopterygii</taxon>
        <taxon>Salmoniformes</taxon>
        <taxon>Salmonidae</taxon>
        <taxon>Salmoninae</taxon>
        <taxon>Hucho</taxon>
    </lineage>
</organism>
<keyword evidence="4" id="KW-1185">Reference proteome</keyword>
<sequence length="115" mass="12788">MTPAQPEDVRASWHMEEIPGCVHGCKGACPNCDVTQKRQFETGQFCGLLRDPKGPFRDCLATVDPAGYFEDCVPKGRRDVLCQAITAYTSACRVARVKVYSWRTAQFCAVKCLSH</sequence>
<evidence type="ECO:0000259" key="2">
    <source>
        <dbReference type="SMART" id="SM00832"/>
    </source>
</evidence>
<proteinExistence type="predicted"/>
<dbReference type="GO" id="GO:0031012">
    <property type="term" value="C:extracellular matrix"/>
    <property type="evidence" value="ECO:0007669"/>
    <property type="project" value="TreeGrafter"/>
</dbReference>
<dbReference type="PANTHER" id="PTHR11339:SF244">
    <property type="entry name" value="IGGFC-BINDING PROTEIN"/>
    <property type="match status" value="1"/>
</dbReference>
<dbReference type="InterPro" id="IPR050780">
    <property type="entry name" value="Mucin_vWF_Thrombospondin_sf"/>
</dbReference>
<protein>
    <recommendedName>
        <fullName evidence="2">VWF/SSPO/Zonadhesin-like cysteine-rich domain-containing protein</fullName>
    </recommendedName>
</protein>
<dbReference type="GeneTree" id="ENSGT00950000183155"/>
<keyword evidence="1" id="KW-1015">Disulfide bond</keyword>
<reference evidence="4" key="1">
    <citation type="submission" date="2018-06" db="EMBL/GenBank/DDBJ databases">
        <title>Genome assembly of Danube salmon.</title>
        <authorList>
            <person name="Macqueen D.J."/>
            <person name="Gundappa M.K."/>
        </authorList>
    </citation>
    <scope>NUCLEOTIDE SEQUENCE [LARGE SCALE GENOMIC DNA]</scope>
</reference>
<dbReference type="Ensembl" id="ENSHHUT00000006852.1">
    <property type="protein sequence ID" value="ENSHHUP00000006651.1"/>
    <property type="gene ID" value="ENSHHUG00000004100.1"/>
</dbReference>
<feature type="domain" description="VWF/SSPO/Zonadhesin-like cysteine-rich" evidence="2">
    <location>
        <begin position="39"/>
        <end position="109"/>
    </location>
</feature>
<dbReference type="GO" id="GO:0005615">
    <property type="term" value="C:extracellular space"/>
    <property type="evidence" value="ECO:0007669"/>
    <property type="project" value="TreeGrafter"/>
</dbReference>
<name>A0A4W5K3S8_9TELE</name>
<evidence type="ECO:0000313" key="4">
    <source>
        <dbReference type="Proteomes" id="UP000314982"/>
    </source>
</evidence>
<dbReference type="Pfam" id="PF08742">
    <property type="entry name" value="C8"/>
    <property type="match status" value="1"/>
</dbReference>